<dbReference type="InterPro" id="IPR001466">
    <property type="entry name" value="Beta-lactam-related"/>
</dbReference>
<dbReference type="SUPFAM" id="SSF56601">
    <property type="entry name" value="beta-lactamase/transpeptidase-like"/>
    <property type="match status" value="1"/>
</dbReference>
<name>A0A1G7W1I2_9HYPH</name>
<dbReference type="Gene3D" id="3.40.710.10">
    <property type="entry name" value="DD-peptidase/beta-lactamase superfamily"/>
    <property type="match status" value="1"/>
</dbReference>
<organism evidence="2 3">
    <name type="scientific">Pelagibacterium luteolum</name>
    <dbReference type="NCBI Taxonomy" id="440168"/>
    <lineage>
        <taxon>Bacteria</taxon>
        <taxon>Pseudomonadati</taxon>
        <taxon>Pseudomonadota</taxon>
        <taxon>Alphaproteobacteria</taxon>
        <taxon>Hyphomicrobiales</taxon>
        <taxon>Devosiaceae</taxon>
        <taxon>Pelagibacterium</taxon>
    </lineage>
</organism>
<evidence type="ECO:0000313" key="2">
    <source>
        <dbReference type="EMBL" id="SDG65826.1"/>
    </source>
</evidence>
<dbReference type="AlphaFoldDB" id="A0A1G7W1I2"/>
<dbReference type="STRING" id="440168.SAMN04487974_105149"/>
<protein>
    <submittedName>
        <fullName evidence="2">CubicO group peptidase, beta-lactamase class C family</fullName>
    </submittedName>
</protein>
<feature type="domain" description="Beta-lactamase-related" evidence="1">
    <location>
        <begin position="98"/>
        <end position="369"/>
    </location>
</feature>
<gene>
    <name evidence="2" type="ORF">SAMN04487974_105149</name>
</gene>
<dbReference type="InterPro" id="IPR050789">
    <property type="entry name" value="Diverse_Enzym_Activities"/>
</dbReference>
<evidence type="ECO:0000313" key="3">
    <source>
        <dbReference type="Proteomes" id="UP000199495"/>
    </source>
</evidence>
<dbReference type="Proteomes" id="UP000199495">
    <property type="component" value="Unassembled WGS sequence"/>
</dbReference>
<proteinExistence type="predicted"/>
<dbReference type="InterPro" id="IPR012338">
    <property type="entry name" value="Beta-lactam/transpept-like"/>
</dbReference>
<keyword evidence="3" id="KW-1185">Reference proteome</keyword>
<reference evidence="2 3" key="1">
    <citation type="submission" date="2016-10" db="EMBL/GenBank/DDBJ databases">
        <authorList>
            <person name="de Groot N.N."/>
        </authorList>
    </citation>
    <scope>NUCLEOTIDE SEQUENCE [LARGE SCALE GENOMIC DNA]</scope>
    <source>
        <strain evidence="2 3">CGMCC 1.10267</strain>
    </source>
</reference>
<accession>A0A1G7W1I2</accession>
<dbReference type="EMBL" id="FNCS01000005">
    <property type="protein sequence ID" value="SDG65826.1"/>
    <property type="molecule type" value="Genomic_DNA"/>
</dbReference>
<sequence>MGRVRPPHYPVHRDLDIVRAQGQHCPTKTLLAQHIPCSIVLTIVRGARLMKSSTSTGVLVLCAVAGIAFSAPLVAQDVPEQLTALLDEADDLETLRTVTIALDGETLIDRGFDGYTSSDPTNIKSASKVIVTTMIGIAIDKGLLEGADQPISDILSDQFPADPDPRIEDITLSHLMSMQAGLEATSGANYGRWVTSSNWVRSALDQSFATDPGGAMIYSTGSTHLLSAILTEVGGDTSRQLARDWFDPIDDFAITGWERDPQGIYLGGNEFAMTPLSLLAFGEMIRNGGVTADGERIVSDDWIEQSWVQRTTSRFGGHGYGYGWFLTNFADHDVRYAWGYGGQMLYIVPELDLTVVMTSDPNSPSGGNGYRDRLHELMTEIIETIDADA</sequence>
<dbReference type="Pfam" id="PF00144">
    <property type="entry name" value="Beta-lactamase"/>
    <property type="match status" value="1"/>
</dbReference>
<dbReference type="PANTHER" id="PTHR43283">
    <property type="entry name" value="BETA-LACTAMASE-RELATED"/>
    <property type="match status" value="1"/>
</dbReference>
<dbReference type="PANTHER" id="PTHR43283:SF7">
    <property type="entry name" value="BETA-LACTAMASE-RELATED DOMAIN-CONTAINING PROTEIN"/>
    <property type="match status" value="1"/>
</dbReference>
<evidence type="ECO:0000259" key="1">
    <source>
        <dbReference type="Pfam" id="PF00144"/>
    </source>
</evidence>